<dbReference type="EMBL" id="BQNB010019399">
    <property type="protein sequence ID" value="GJT84894.1"/>
    <property type="molecule type" value="Genomic_DNA"/>
</dbReference>
<name>A0ABQ5HAK3_9ASTR</name>
<keyword evidence="3" id="KW-1185">Reference proteome</keyword>
<feature type="compositionally biased region" description="Polar residues" evidence="1">
    <location>
        <begin position="345"/>
        <end position="377"/>
    </location>
</feature>
<organism evidence="2 3">
    <name type="scientific">Tanacetum coccineum</name>
    <dbReference type="NCBI Taxonomy" id="301880"/>
    <lineage>
        <taxon>Eukaryota</taxon>
        <taxon>Viridiplantae</taxon>
        <taxon>Streptophyta</taxon>
        <taxon>Embryophyta</taxon>
        <taxon>Tracheophyta</taxon>
        <taxon>Spermatophyta</taxon>
        <taxon>Magnoliopsida</taxon>
        <taxon>eudicotyledons</taxon>
        <taxon>Gunneridae</taxon>
        <taxon>Pentapetalae</taxon>
        <taxon>asterids</taxon>
        <taxon>campanulids</taxon>
        <taxon>Asterales</taxon>
        <taxon>Asteraceae</taxon>
        <taxon>Asteroideae</taxon>
        <taxon>Anthemideae</taxon>
        <taxon>Anthemidinae</taxon>
        <taxon>Tanacetum</taxon>
    </lineage>
</organism>
<feature type="compositionally biased region" description="Polar residues" evidence="1">
    <location>
        <begin position="29"/>
        <end position="46"/>
    </location>
</feature>
<comment type="caution">
    <text evidence="2">The sequence shown here is derived from an EMBL/GenBank/DDBJ whole genome shotgun (WGS) entry which is preliminary data.</text>
</comment>
<dbReference type="PANTHER" id="PTHR33144:SF50">
    <property type="entry name" value="OS03G0714750 PROTEIN"/>
    <property type="match status" value="1"/>
</dbReference>
<reference evidence="2" key="2">
    <citation type="submission" date="2022-01" db="EMBL/GenBank/DDBJ databases">
        <authorList>
            <person name="Yamashiro T."/>
            <person name="Shiraishi A."/>
            <person name="Satake H."/>
            <person name="Nakayama K."/>
        </authorList>
    </citation>
    <scope>NUCLEOTIDE SEQUENCE</scope>
</reference>
<gene>
    <name evidence="2" type="ORF">Tco_1066611</name>
</gene>
<dbReference type="Proteomes" id="UP001151760">
    <property type="component" value="Unassembled WGS sequence"/>
</dbReference>
<reference evidence="2" key="1">
    <citation type="journal article" date="2022" name="Int. J. Mol. Sci.">
        <title>Draft Genome of Tanacetum Coccineum: Genomic Comparison of Closely Related Tanacetum-Family Plants.</title>
        <authorList>
            <person name="Yamashiro T."/>
            <person name="Shiraishi A."/>
            <person name="Nakayama K."/>
            <person name="Satake H."/>
        </authorList>
    </citation>
    <scope>NUCLEOTIDE SEQUENCE</scope>
</reference>
<protein>
    <submittedName>
        <fullName evidence="2">Transposase, Ptta/En/Spm</fullName>
    </submittedName>
</protein>
<evidence type="ECO:0000256" key="1">
    <source>
        <dbReference type="SAM" id="MobiDB-lite"/>
    </source>
</evidence>
<dbReference type="Pfam" id="PF03004">
    <property type="entry name" value="Transposase_24"/>
    <property type="match status" value="1"/>
</dbReference>
<feature type="region of interest" description="Disordered" evidence="1">
    <location>
        <begin position="1"/>
        <end position="74"/>
    </location>
</feature>
<dbReference type="InterPro" id="IPR004252">
    <property type="entry name" value="Probable_transposase_24"/>
</dbReference>
<accession>A0ABQ5HAK3</accession>
<dbReference type="PANTHER" id="PTHR33144">
    <property type="entry name" value="OS10G0409366 PROTEIN-RELATED"/>
    <property type="match status" value="1"/>
</dbReference>
<feature type="region of interest" description="Disordered" evidence="1">
    <location>
        <begin position="343"/>
        <end position="377"/>
    </location>
</feature>
<proteinExistence type="predicted"/>
<evidence type="ECO:0000313" key="2">
    <source>
        <dbReference type="EMBL" id="GJT84894.1"/>
    </source>
</evidence>
<evidence type="ECO:0000313" key="3">
    <source>
        <dbReference type="Proteomes" id="UP001151760"/>
    </source>
</evidence>
<sequence>MARRKRLCMISTEAENEQQHNEAQSQSNGHSANETNDANSSQMDTTTIEHSDNQNELGELDSIGPPKKVRGPTQKNKLWNMNKNKIVVKFNKYGKPVGVEGNELRQFLGSVVRIAGNVRLHCEDWRKEKFVFHPAETSAIKKWVLSSMGKKLNTWRNLVKSRNYDPALSVEEIMERQTDSRVNPEQFQVLVNRWMKPEYQAICEQKRISRSKMEEPHITGTKSFARLAEEEATKNNGLLKLWHPYKLLKMTTNTQGIQEDDWTNDEFSKVKGPDKSGYVRCVGKMLSLRNNGASSSTSSQTVEHRLAQTEDILYTLVNLLKDPTTNSNLPDILRSMNIHIPDNFSPGQNNSTNGNIGNSDQRSSVADQNICTQTNLS</sequence>